<evidence type="ECO:0000256" key="1">
    <source>
        <dbReference type="SAM" id="Phobius"/>
    </source>
</evidence>
<dbReference type="Proteomes" id="UP000051254">
    <property type="component" value="Unassembled WGS sequence"/>
</dbReference>
<evidence type="ECO:0008006" key="4">
    <source>
        <dbReference type="Google" id="ProtNLM"/>
    </source>
</evidence>
<organism evidence="2 3">
    <name type="scientific">Stenotrophomonas koreensis</name>
    <dbReference type="NCBI Taxonomy" id="266128"/>
    <lineage>
        <taxon>Bacteria</taxon>
        <taxon>Pseudomonadati</taxon>
        <taxon>Pseudomonadota</taxon>
        <taxon>Gammaproteobacteria</taxon>
        <taxon>Lysobacterales</taxon>
        <taxon>Lysobacteraceae</taxon>
        <taxon>Stenotrophomonas</taxon>
    </lineage>
</organism>
<sequence>MLWDAARQMLRCPFCGTQAAWSPAAPPLPGQEGIAELDLEAALASAGQHRGWGEASREVRCQSCQAVSVFQADRVAQRCEFCGSPSIIDHQASEEAITPGSLLPFQHAEGQVRDLLRRWYGSRRYAPSALKRAALTDTLHGIYLPYWTFDAHVDARWRADAGHYYYVPVSYRDASGTTRTRMERRVRWVPASGELQHFFDDLLQPGSTGVHAPLLRQIGPFPVKELRAYSPEYVRGWTVERYQVDLPRAAQAAAMQMDQRTRELCAGQVPGDTYRNLQVQARYSGRTFKHVLVPVWLVTYRYGRKSYQVAVNGYTGVVAGERPYSVWKILGAVLAVLAVLGLLWLLLR</sequence>
<keyword evidence="1" id="KW-0812">Transmembrane</keyword>
<dbReference type="STRING" id="266128.ABB25_10205"/>
<evidence type="ECO:0000313" key="3">
    <source>
        <dbReference type="Proteomes" id="UP000051254"/>
    </source>
</evidence>
<dbReference type="PANTHER" id="PTHR37826:SF3">
    <property type="entry name" value="J DOMAIN-CONTAINING PROTEIN"/>
    <property type="match status" value="1"/>
</dbReference>
<comment type="caution">
    <text evidence="2">The sequence shown here is derived from an EMBL/GenBank/DDBJ whole genome shotgun (WGS) entry which is preliminary data.</text>
</comment>
<dbReference type="PANTHER" id="PTHR37826">
    <property type="entry name" value="FLOTILLIN BAND_7_5 DOMAIN PROTEIN"/>
    <property type="match status" value="1"/>
</dbReference>
<evidence type="ECO:0000313" key="2">
    <source>
        <dbReference type="EMBL" id="KRG57130.1"/>
    </source>
</evidence>
<keyword evidence="1" id="KW-1133">Transmembrane helix</keyword>
<accession>A0A0R0BS68</accession>
<keyword evidence="3" id="KW-1185">Reference proteome</keyword>
<keyword evidence="1" id="KW-0472">Membrane</keyword>
<protein>
    <recommendedName>
        <fullName evidence="4">Zinc ribbon domain-containing protein</fullName>
    </recommendedName>
</protein>
<proteinExistence type="predicted"/>
<dbReference type="AlphaFoldDB" id="A0A0R0BS68"/>
<feature type="transmembrane region" description="Helical" evidence="1">
    <location>
        <begin position="326"/>
        <end position="347"/>
    </location>
</feature>
<gene>
    <name evidence="2" type="ORF">ABB25_10205</name>
</gene>
<dbReference type="OrthoDB" id="3182597at2"/>
<name>A0A0R0BS68_9GAMM</name>
<reference evidence="2 3" key="1">
    <citation type="submission" date="2015-05" db="EMBL/GenBank/DDBJ databases">
        <title>Genome sequencing and analysis of members of genus Stenotrophomonas.</title>
        <authorList>
            <person name="Patil P.P."/>
            <person name="Midha S."/>
            <person name="Patil P.B."/>
        </authorList>
    </citation>
    <scope>NUCLEOTIDE SEQUENCE [LARGE SCALE GENOMIC DNA]</scope>
    <source>
        <strain evidence="2 3">DSM 17805</strain>
    </source>
</reference>
<dbReference type="EMBL" id="LDJH01000017">
    <property type="protein sequence ID" value="KRG57130.1"/>
    <property type="molecule type" value="Genomic_DNA"/>
</dbReference>
<dbReference type="PATRIC" id="fig|266128.3.peg.915"/>